<dbReference type="InterPro" id="IPR004827">
    <property type="entry name" value="bZIP"/>
</dbReference>
<evidence type="ECO:0000256" key="3">
    <source>
        <dbReference type="ARBA" id="ARBA00023125"/>
    </source>
</evidence>
<feature type="compositionally biased region" description="Low complexity" evidence="7">
    <location>
        <begin position="175"/>
        <end position="211"/>
    </location>
</feature>
<dbReference type="PROSITE" id="PS00036">
    <property type="entry name" value="BZIP_BASIC"/>
    <property type="match status" value="1"/>
</dbReference>
<dbReference type="AlphaFoldDB" id="A0A067NKH1"/>
<dbReference type="VEuPathDB" id="FungiDB:PLEOSDRAFT_1089374"/>
<feature type="compositionally biased region" description="Low complexity" evidence="7">
    <location>
        <begin position="1"/>
        <end position="18"/>
    </location>
</feature>
<feature type="domain" description="BZIP" evidence="8">
    <location>
        <begin position="63"/>
        <end position="110"/>
    </location>
</feature>
<dbReference type="GO" id="GO:0005634">
    <property type="term" value="C:nucleus"/>
    <property type="evidence" value="ECO:0007669"/>
    <property type="project" value="TreeGrafter"/>
</dbReference>
<feature type="compositionally biased region" description="Basic and acidic residues" evidence="7">
    <location>
        <begin position="57"/>
        <end position="67"/>
    </location>
</feature>
<accession>A0A067NKH1</accession>
<evidence type="ECO:0000313" key="9">
    <source>
        <dbReference type="EMBL" id="KDQ27530.1"/>
    </source>
</evidence>
<evidence type="ECO:0000256" key="4">
    <source>
        <dbReference type="ARBA" id="ARBA00023163"/>
    </source>
</evidence>
<dbReference type="InterPro" id="IPR052470">
    <property type="entry name" value="ER_Stress-Reg_TF"/>
</dbReference>
<dbReference type="Proteomes" id="UP000027073">
    <property type="component" value="Unassembled WGS sequence"/>
</dbReference>
<dbReference type="InterPro" id="IPR046347">
    <property type="entry name" value="bZIP_sf"/>
</dbReference>
<evidence type="ECO:0000313" key="10">
    <source>
        <dbReference type="Proteomes" id="UP000027073"/>
    </source>
</evidence>
<keyword evidence="5" id="KW-0539">Nucleus</keyword>
<dbReference type="Pfam" id="PF07716">
    <property type="entry name" value="bZIP_2"/>
    <property type="match status" value="1"/>
</dbReference>
<dbReference type="SMART" id="SM00338">
    <property type="entry name" value="BRLZ"/>
    <property type="match status" value="1"/>
</dbReference>
<evidence type="ECO:0000256" key="5">
    <source>
        <dbReference type="ARBA" id="ARBA00023242"/>
    </source>
</evidence>
<dbReference type="CDD" id="cd14812">
    <property type="entry name" value="bZIP_u3"/>
    <property type="match status" value="1"/>
</dbReference>
<feature type="region of interest" description="Disordered" evidence="7">
    <location>
        <begin position="168"/>
        <end position="243"/>
    </location>
</feature>
<reference evidence="10" key="1">
    <citation type="journal article" date="2014" name="Proc. Natl. Acad. Sci. U.S.A.">
        <title>Extensive sampling of basidiomycete genomes demonstrates inadequacy of the white-rot/brown-rot paradigm for wood decay fungi.</title>
        <authorList>
            <person name="Riley R."/>
            <person name="Salamov A.A."/>
            <person name="Brown D.W."/>
            <person name="Nagy L.G."/>
            <person name="Floudas D."/>
            <person name="Held B.W."/>
            <person name="Levasseur A."/>
            <person name="Lombard V."/>
            <person name="Morin E."/>
            <person name="Otillar R."/>
            <person name="Lindquist E.A."/>
            <person name="Sun H."/>
            <person name="LaButti K.M."/>
            <person name="Schmutz J."/>
            <person name="Jabbour D."/>
            <person name="Luo H."/>
            <person name="Baker S.E."/>
            <person name="Pisabarro A.G."/>
            <person name="Walton J.D."/>
            <person name="Blanchette R.A."/>
            <person name="Henrissat B."/>
            <person name="Martin F."/>
            <person name="Cullen D."/>
            <person name="Hibbett D.S."/>
            <person name="Grigoriev I.V."/>
        </authorList>
    </citation>
    <scope>NUCLEOTIDE SEQUENCE [LARGE SCALE GENOMIC DNA]</scope>
    <source>
        <strain evidence="10">PC15</strain>
    </source>
</reference>
<dbReference type="HOGENOM" id="CLU_576239_0_0_1"/>
<keyword evidence="3" id="KW-0238">DNA-binding</keyword>
<organism evidence="9 10">
    <name type="scientific">Pleurotus ostreatus (strain PC15)</name>
    <name type="common">Oyster mushroom</name>
    <dbReference type="NCBI Taxonomy" id="1137138"/>
    <lineage>
        <taxon>Eukaryota</taxon>
        <taxon>Fungi</taxon>
        <taxon>Dikarya</taxon>
        <taxon>Basidiomycota</taxon>
        <taxon>Agaricomycotina</taxon>
        <taxon>Agaricomycetes</taxon>
        <taxon>Agaricomycetidae</taxon>
        <taxon>Agaricales</taxon>
        <taxon>Pleurotineae</taxon>
        <taxon>Pleurotaceae</taxon>
        <taxon>Pleurotus</taxon>
    </lineage>
</organism>
<dbReference type="PROSITE" id="PS50217">
    <property type="entry name" value="BZIP"/>
    <property type="match status" value="1"/>
</dbReference>
<feature type="compositionally biased region" description="Low complexity" evidence="7">
    <location>
        <begin position="26"/>
        <end position="51"/>
    </location>
</feature>
<gene>
    <name evidence="9" type="ORF">PLEOSDRAFT_1089374</name>
</gene>
<sequence>MPAPSSFVDPSSLSLPSPSHSPSPAPESSLPTTSTANLQSASASSSTSAQPSRKRPRTETSSEERKEARAHRNRIAAQNSRDRRKAQFQLLERRVAELEEENRVLRASISLASISAGHNIAAPVARPKLTPAEEQREKENQELKERIRTLEKGWDAVVKALAAQGLPTGISLSGPEASTSTPTAQTASLPAPAVLTPPSSSPAKSSSPASAVITKVEAPESPTKLRQDSTSLPSLTSAPLGFPLSPAPSDSSLDSFDIDMEFELSSSASTSSLFASDFKSPEQSKQTTHEQLLTTRHLAPGGQFAHNVGLCPDFLTSTSAIPEPDVDDATMETLFREILAASPSLPPKSLPDTSEGDALSGLPAPAAAQMIIPDFTAGAGVGANEGEVEGISVGMNRSSGSADVGMSNVAMSLYNWVDEAEMKKLLDMLPSIEGVGDAVPWDSTMLSAISTIGV</sequence>
<keyword evidence="4" id="KW-0804">Transcription</keyword>
<name>A0A067NKH1_PLEO1</name>
<dbReference type="Gene3D" id="1.20.5.170">
    <property type="match status" value="1"/>
</dbReference>
<dbReference type="PANTHER" id="PTHR46542:SF1">
    <property type="entry name" value="X-BOX BINDING PROTEIN 1"/>
    <property type="match status" value="1"/>
</dbReference>
<feature type="compositionally biased region" description="Low complexity" evidence="7">
    <location>
        <begin position="229"/>
        <end position="243"/>
    </location>
</feature>
<dbReference type="InParanoid" id="A0A067NKH1"/>
<feature type="region of interest" description="Disordered" evidence="7">
    <location>
        <begin position="1"/>
        <end position="84"/>
    </location>
</feature>
<dbReference type="SUPFAM" id="SSF57959">
    <property type="entry name" value="Leucine zipper domain"/>
    <property type="match status" value="1"/>
</dbReference>
<evidence type="ECO:0000256" key="7">
    <source>
        <dbReference type="SAM" id="MobiDB-lite"/>
    </source>
</evidence>
<proteinExistence type="predicted"/>
<keyword evidence="1" id="KW-0832">Ubl conjugation</keyword>
<evidence type="ECO:0000256" key="2">
    <source>
        <dbReference type="ARBA" id="ARBA00023015"/>
    </source>
</evidence>
<evidence type="ECO:0000256" key="6">
    <source>
        <dbReference type="ARBA" id="ARBA00040165"/>
    </source>
</evidence>
<dbReference type="PANTHER" id="PTHR46542">
    <property type="entry name" value="X-BOX BINDING PROTEIN 1"/>
    <property type="match status" value="1"/>
</dbReference>
<dbReference type="EMBL" id="KL198008">
    <property type="protein sequence ID" value="KDQ27530.1"/>
    <property type="molecule type" value="Genomic_DNA"/>
</dbReference>
<evidence type="ECO:0000256" key="1">
    <source>
        <dbReference type="ARBA" id="ARBA00022843"/>
    </source>
</evidence>
<dbReference type="GO" id="GO:0000977">
    <property type="term" value="F:RNA polymerase II transcription regulatory region sequence-specific DNA binding"/>
    <property type="evidence" value="ECO:0007669"/>
    <property type="project" value="TreeGrafter"/>
</dbReference>
<evidence type="ECO:0000259" key="8">
    <source>
        <dbReference type="PROSITE" id="PS50217"/>
    </source>
</evidence>
<dbReference type="GO" id="GO:0000981">
    <property type="term" value="F:DNA-binding transcription factor activity, RNA polymerase II-specific"/>
    <property type="evidence" value="ECO:0007669"/>
    <property type="project" value="TreeGrafter"/>
</dbReference>
<dbReference type="OrthoDB" id="295274at2759"/>
<dbReference type="STRING" id="1137138.A0A067NKH1"/>
<keyword evidence="2" id="KW-0805">Transcription regulation</keyword>
<protein>
    <recommendedName>
        <fullName evidence="6">X-box-binding protein 1</fullName>
    </recommendedName>
</protein>